<evidence type="ECO:0000256" key="1">
    <source>
        <dbReference type="SAM" id="SignalP"/>
    </source>
</evidence>
<gene>
    <name evidence="3" type="ORF">DP939_39685</name>
</gene>
<proteinExistence type="predicted"/>
<dbReference type="OrthoDB" id="26872at2"/>
<dbReference type="PANTHER" id="PTHR36933:SF1">
    <property type="entry name" value="SLL0788 PROTEIN"/>
    <property type="match status" value="1"/>
</dbReference>
<feature type="signal peptide" evidence="1">
    <location>
        <begin position="1"/>
        <end position="25"/>
    </location>
</feature>
<dbReference type="InterPro" id="IPR012347">
    <property type="entry name" value="Ferritin-like"/>
</dbReference>
<dbReference type="Pfam" id="PF03713">
    <property type="entry name" value="DUF305"/>
    <property type="match status" value="1"/>
</dbReference>
<dbReference type="AlphaFoldDB" id="A0A366LLL6"/>
<protein>
    <submittedName>
        <fullName evidence="3">DUF305 domain-containing protein</fullName>
    </submittedName>
</protein>
<dbReference type="InterPro" id="IPR005183">
    <property type="entry name" value="DUF305_CopM-like"/>
</dbReference>
<feature type="chain" id="PRO_5016620533" evidence="1">
    <location>
        <begin position="26"/>
        <end position="209"/>
    </location>
</feature>
<evidence type="ECO:0000313" key="4">
    <source>
        <dbReference type="Proteomes" id="UP000253303"/>
    </source>
</evidence>
<evidence type="ECO:0000259" key="2">
    <source>
        <dbReference type="Pfam" id="PF03713"/>
    </source>
</evidence>
<sequence>MKRLVTALSAAAVLLLAGCAGGAAAGSPAQPAAPSEAEATGPVNAADVMFLQMMIPHHRQSIEIARLAGKQAADPTVKTMAEAVAVTQAAEVFAMSERLYGWNQPLTVGKDAHAAHGGMPEIAKKAIAKLRKAPPGEFDRDFLQMLIAHHDDGVQMCNTEVSTGTNPATVEQARKLSKGLSAQIDHMLDLLTKIDPAAGRKASPSTSPA</sequence>
<comment type="caution">
    <text evidence="3">The sequence shown here is derived from an EMBL/GenBank/DDBJ whole genome shotgun (WGS) entry which is preliminary data.</text>
</comment>
<accession>A0A366LLL6</accession>
<reference evidence="3 4" key="1">
    <citation type="submission" date="2018-06" db="EMBL/GenBank/DDBJ databases">
        <title>Sphaerisporangium craniellae sp. nov., isolated from a marine sponge in the South China Sea.</title>
        <authorList>
            <person name="Li L."/>
        </authorList>
    </citation>
    <scope>NUCLEOTIDE SEQUENCE [LARGE SCALE GENOMIC DNA]</scope>
    <source>
        <strain evidence="3 4">LHW63015</strain>
    </source>
</reference>
<keyword evidence="1" id="KW-0732">Signal</keyword>
<dbReference type="Gene3D" id="1.20.1260.10">
    <property type="match status" value="1"/>
</dbReference>
<dbReference type="Proteomes" id="UP000253303">
    <property type="component" value="Unassembled WGS sequence"/>
</dbReference>
<dbReference type="RefSeq" id="WP_113985997.1">
    <property type="nucleotide sequence ID" value="NZ_QMEY01000031.1"/>
</dbReference>
<keyword evidence="4" id="KW-1185">Reference proteome</keyword>
<organism evidence="3 4">
    <name type="scientific">Spongiactinospora rosea</name>
    <dbReference type="NCBI Taxonomy" id="2248750"/>
    <lineage>
        <taxon>Bacteria</taxon>
        <taxon>Bacillati</taxon>
        <taxon>Actinomycetota</taxon>
        <taxon>Actinomycetes</taxon>
        <taxon>Streptosporangiales</taxon>
        <taxon>Streptosporangiaceae</taxon>
        <taxon>Spongiactinospora</taxon>
    </lineage>
</organism>
<evidence type="ECO:0000313" key="3">
    <source>
        <dbReference type="EMBL" id="RBQ14560.1"/>
    </source>
</evidence>
<dbReference type="PANTHER" id="PTHR36933">
    <property type="entry name" value="SLL0788 PROTEIN"/>
    <property type="match status" value="1"/>
</dbReference>
<name>A0A366LLL6_9ACTN</name>
<dbReference type="PROSITE" id="PS51257">
    <property type="entry name" value="PROKAR_LIPOPROTEIN"/>
    <property type="match status" value="1"/>
</dbReference>
<feature type="domain" description="DUF305" evidence="2">
    <location>
        <begin position="47"/>
        <end position="191"/>
    </location>
</feature>
<dbReference type="EMBL" id="QMEY01000031">
    <property type="protein sequence ID" value="RBQ14560.1"/>
    <property type="molecule type" value="Genomic_DNA"/>
</dbReference>